<evidence type="ECO:0000256" key="3">
    <source>
        <dbReference type="ARBA" id="ARBA00022475"/>
    </source>
</evidence>
<proteinExistence type="predicted"/>
<dbReference type="PROSITE" id="PS50928">
    <property type="entry name" value="ABC_TM1"/>
    <property type="match status" value="1"/>
</dbReference>
<comment type="subcellular location">
    <subcellularLocation>
        <location evidence="1">Cell membrane</location>
        <topology evidence="1">Multi-pass membrane protein</topology>
    </subcellularLocation>
</comment>
<dbReference type="EMBL" id="UINC01002173">
    <property type="protein sequence ID" value="SUZ93748.1"/>
    <property type="molecule type" value="Genomic_DNA"/>
</dbReference>
<dbReference type="Gene3D" id="1.10.3720.10">
    <property type="entry name" value="MetI-like"/>
    <property type="match status" value="1"/>
</dbReference>
<evidence type="ECO:0000259" key="8">
    <source>
        <dbReference type="PROSITE" id="PS50928"/>
    </source>
</evidence>
<protein>
    <recommendedName>
        <fullName evidence="8">ABC transmembrane type-1 domain-containing protein</fullName>
    </recommendedName>
</protein>
<evidence type="ECO:0000256" key="5">
    <source>
        <dbReference type="ARBA" id="ARBA00022989"/>
    </source>
</evidence>
<dbReference type="Pfam" id="PF00528">
    <property type="entry name" value="BPD_transp_1"/>
    <property type="match status" value="1"/>
</dbReference>
<name>A0A381RRZ1_9ZZZZ</name>
<dbReference type="GO" id="GO:0055085">
    <property type="term" value="P:transmembrane transport"/>
    <property type="evidence" value="ECO:0007669"/>
    <property type="project" value="InterPro"/>
</dbReference>
<feature type="transmembrane region" description="Helical" evidence="7">
    <location>
        <begin position="214"/>
        <end position="233"/>
    </location>
</feature>
<feature type="domain" description="ABC transmembrane type-1" evidence="8">
    <location>
        <begin position="48"/>
        <end position="234"/>
    </location>
</feature>
<evidence type="ECO:0000256" key="2">
    <source>
        <dbReference type="ARBA" id="ARBA00022448"/>
    </source>
</evidence>
<feature type="transmembrane region" description="Helical" evidence="7">
    <location>
        <begin position="83"/>
        <end position="104"/>
    </location>
</feature>
<sequence length="234" mass="26704">MIIISSFKNNPELSLNLNSIYNEWTFDNYKNIWELKIRSSRTSFNQSFWNSIIVTCGTVILSVIITTLSGYALAILKFPFSELIFILLILPILIPVISLIIPLYKLLRDLNLHDSYIGLILIHTTCMLPVGVFLMRNAFISIPQSLREIAMLEGSSEYKILTKVMLPLALPGILTVIIFSMYTAWNDYLFSLIFINSPEMQMLNVTLSRLGIRSGNPIFAGYVITYIPFIIFFV</sequence>
<feature type="non-terminal residue" evidence="9">
    <location>
        <position position="234"/>
    </location>
</feature>
<keyword evidence="6 7" id="KW-0472">Membrane</keyword>
<feature type="transmembrane region" description="Helical" evidence="7">
    <location>
        <begin position="48"/>
        <end position="76"/>
    </location>
</feature>
<dbReference type="CDD" id="cd06261">
    <property type="entry name" value="TM_PBP2"/>
    <property type="match status" value="1"/>
</dbReference>
<dbReference type="PANTHER" id="PTHR43744:SF8">
    <property type="entry name" value="SN-GLYCEROL-3-PHOSPHATE TRANSPORT SYSTEM PERMEASE PROTEIN UGPE"/>
    <property type="match status" value="1"/>
</dbReference>
<dbReference type="PANTHER" id="PTHR43744">
    <property type="entry name" value="ABC TRANSPORTER PERMEASE PROTEIN MG189-RELATED-RELATED"/>
    <property type="match status" value="1"/>
</dbReference>
<keyword evidence="5 7" id="KW-1133">Transmembrane helix</keyword>
<dbReference type="GO" id="GO:0005886">
    <property type="term" value="C:plasma membrane"/>
    <property type="evidence" value="ECO:0007669"/>
    <property type="project" value="UniProtKB-SubCell"/>
</dbReference>
<accession>A0A381RRZ1</accession>
<dbReference type="SUPFAM" id="SSF161098">
    <property type="entry name" value="MetI-like"/>
    <property type="match status" value="1"/>
</dbReference>
<evidence type="ECO:0000256" key="1">
    <source>
        <dbReference type="ARBA" id="ARBA00004651"/>
    </source>
</evidence>
<keyword evidence="2" id="KW-0813">Transport</keyword>
<keyword evidence="3" id="KW-1003">Cell membrane</keyword>
<gene>
    <name evidence="9" type="ORF">METZ01_LOCUS46602</name>
</gene>
<evidence type="ECO:0000256" key="7">
    <source>
        <dbReference type="SAM" id="Phobius"/>
    </source>
</evidence>
<evidence type="ECO:0000256" key="6">
    <source>
        <dbReference type="ARBA" id="ARBA00023136"/>
    </source>
</evidence>
<feature type="transmembrane region" description="Helical" evidence="7">
    <location>
        <begin position="116"/>
        <end position="139"/>
    </location>
</feature>
<reference evidence="9" key="1">
    <citation type="submission" date="2018-05" db="EMBL/GenBank/DDBJ databases">
        <authorList>
            <person name="Lanie J.A."/>
            <person name="Ng W.-L."/>
            <person name="Kazmierczak K.M."/>
            <person name="Andrzejewski T.M."/>
            <person name="Davidsen T.M."/>
            <person name="Wayne K.J."/>
            <person name="Tettelin H."/>
            <person name="Glass J.I."/>
            <person name="Rusch D."/>
            <person name="Podicherti R."/>
            <person name="Tsui H.-C.T."/>
            <person name="Winkler M.E."/>
        </authorList>
    </citation>
    <scope>NUCLEOTIDE SEQUENCE</scope>
</reference>
<dbReference type="AlphaFoldDB" id="A0A381RRZ1"/>
<evidence type="ECO:0000313" key="9">
    <source>
        <dbReference type="EMBL" id="SUZ93748.1"/>
    </source>
</evidence>
<dbReference type="InterPro" id="IPR035906">
    <property type="entry name" value="MetI-like_sf"/>
</dbReference>
<feature type="transmembrane region" description="Helical" evidence="7">
    <location>
        <begin position="160"/>
        <end position="182"/>
    </location>
</feature>
<keyword evidence="4 7" id="KW-0812">Transmembrane</keyword>
<organism evidence="9">
    <name type="scientific">marine metagenome</name>
    <dbReference type="NCBI Taxonomy" id="408172"/>
    <lineage>
        <taxon>unclassified sequences</taxon>
        <taxon>metagenomes</taxon>
        <taxon>ecological metagenomes</taxon>
    </lineage>
</organism>
<dbReference type="InterPro" id="IPR000515">
    <property type="entry name" value="MetI-like"/>
</dbReference>
<evidence type="ECO:0000256" key="4">
    <source>
        <dbReference type="ARBA" id="ARBA00022692"/>
    </source>
</evidence>